<evidence type="ECO:0000256" key="1">
    <source>
        <dbReference type="ARBA" id="ARBA00004196"/>
    </source>
</evidence>
<comment type="subcellular location">
    <subcellularLocation>
        <location evidence="1">Cell envelope</location>
    </subcellularLocation>
</comment>
<proteinExistence type="inferred from homology"/>
<keyword evidence="3" id="KW-0677">Repeat</keyword>
<dbReference type="InterPro" id="IPR051848">
    <property type="entry name" value="PGIP"/>
</dbReference>
<keyword evidence="5" id="KW-0732">Signal</keyword>
<evidence type="ECO:0000313" key="7">
    <source>
        <dbReference type="EMBL" id="KAJ6850765.1"/>
    </source>
</evidence>
<gene>
    <name evidence="7" type="ORF">M6B38_114735</name>
</gene>
<dbReference type="Pfam" id="PF00560">
    <property type="entry name" value="LRR_1"/>
    <property type="match status" value="2"/>
</dbReference>
<keyword evidence="2" id="KW-0433">Leucine-rich repeat</keyword>
<name>A0AAX6IEG3_IRIPA</name>
<dbReference type="InterPro" id="IPR013210">
    <property type="entry name" value="LRR_N_plant-typ"/>
</dbReference>
<organism evidence="7 8">
    <name type="scientific">Iris pallida</name>
    <name type="common">Sweet iris</name>
    <dbReference type="NCBI Taxonomy" id="29817"/>
    <lineage>
        <taxon>Eukaryota</taxon>
        <taxon>Viridiplantae</taxon>
        <taxon>Streptophyta</taxon>
        <taxon>Embryophyta</taxon>
        <taxon>Tracheophyta</taxon>
        <taxon>Spermatophyta</taxon>
        <taxon>Magnoliopsida</taxon>
        <taxon>Liliopsida</taxon>
        <taxon>Asparagales</taxon>
        <taxon>Iridaceae</taxon>
        <taxon>Iridoideae</taxon>
        <taxon>Irideae</taxon>
        <taxon>Iris</taxon>
    </lineage>
</organism>
<reference evidence="7" key="1">
    <citation type="journal article" date="2023" name="GigaByte">
        <title>Genome assembly of the bearded iris, Iris pallida Lam.</title>
        <authorList>
            <person name="Bruccoleri R.E."/>
            <person name="Oakeley E.J."/>
            <person name="Faust A.M.E."/>
            <person name="Altorfer M."/>
            <person name="Dessus-Babus S."/>
            <person name="Burckhardt D."/>
            <person name="Oertli M."/>
            <person name="Naumann U."/>
            <person name="Petersen F."/>
            <person name="Wong J."/>
        </authorList>
    </citation>
    <scope>NUCLEOTIDE SEQUENCE</scope>
    <source>
        <strain evidence="7">GSM-AAB239-AS_SAM_17_03QT</strain>
    </source>
</reference>
<dbReference type="PANTHER" id="PTHR48059">
    <property type="entry name" value="POLYGALACTURONASE INHIBITOR 1"/>
    <property type="match status" value="1"/>
</dbReference>
<dbReference type="PANTHER" id="PTHR48059:SF23">
    <property type="entry name" value="LEUCINE-RICH REPEAT-CONTAINING N-TERMINAL PLANT-TYPE DOMAIN-CONTAINING PROTEIN"/>
    <property type="match status" value="1"/>
</dbReference>
<dbReference type="SUPFAM" id="SSF52058">
    <property type="entry name" value="L domain-like"/>
    <property type="match status" value="1"/>
</dbReference>
<reference evidence="7" key="2">
    <citation type="submission" date="2023-04" db="EMBL/GenBank/DDBJ databases">
        <authorList>
            <person name="Bruccoleri R.E."/>
            <person name="Oakeley E.J."/>
            <person name="Faust A.-M."/>
            <person name="Dessus-Babus S."/>
            <person name="Altorfer M."/>
            <person name="Burckhardt D."/>
            <person name="Oertli M."/>
            <person name="Naumann U."/>
            <person name="Petersen F."/>
            <person name="Wong J."/>
        </authorList>
    </citation>
    <scope>NUCLEOTIDE SEQUENCE</scope>
    <source>
        <strain evidence="7">GSM-AAB239-AS_SAM_17_03QT</strain>
        <tissue evidence="7">Leaf</tissue>
    </source>
</reference>
<dbReference type="FunFam" id="3.80.10.10:FF:000383">
    <property type="entry name" value="Leucine-rich repeat receptor protein kinase EMS1"/>
    <property type="match status" value="1"/>
</dbReference>
<dbReference type="InterPro" id="IPR032675">
    <property type="entry name" value="LRR_dom_sf"/>
</dbReference>
<comment type="similarity">
    <text evidence="4">Belongs to the polygalacturonase-inhibiting protein family.</text>
</comment>
<evidence type="ECO:0000256" key="2">
    <source>
        <dbReference type="ARBA" id="ARBA00022614"/>
    </source>
</evidence>
<dbReference type="Gene3D" id="3.80.10.10">
    <property type="entry name" value="Ribonuclease Inhibitor"/>
    <property type="match status" value="1"/>
</dbReference>
<feature type="signal peptide" evidence="5">
    <location>
        <begin position="1"/>
        <end position="22"/>
    </location>
</feature>
<evidence type="ECO:0000256" key="4">
    <source>
        <dbReference type="ARBA" id="ARBA00038043"/>
    </source>
</evidence>
<evidence type="ECO:0000259" key="6">
    <source>
        <dbReference type="Pfam" id="PF08263"/>
    </source>
</evidence>
<dbReference type="AlphaFoldDB" id="A0AAX6IEG3"/>
<evidence type="ECO:0000256" key="5">
    <source>
        <dbReference type="SAM" id="SignalP"/>
    </source>
</evidence>
<evidence type="ECO:0000313" key="8">
    <source>
        <dbReference type="Proteomes" id="UP001140949"/>
    </source>
</evidence>
<sequence>MTNPLATLSTIVFFLLFSSSYSCNVHDQEALIAFKSSFRSTDFPGWTEDTDCCSWHHVGCDDATGRVTSLRFSDSSEADSPPFVGLDGSIPPSIGDLPALRVVVFRGLPSLVGPIPPELAKLKELRYLTITRTKVSGPVPPFLSRLASLRVLNLGDNALMGAIPSSLGSLPNLAKVGLYRNQLSGGIPSSLFAGLREGLLADLDLSENRLTGPIPRSFGDVQFACINLHGNQLTKPIDSLFLAENKLASFDRSSHVFDHTRKYSL</sequence>
<dbReference type="Pfam" id="PF08263">
    <property type="entry name" value="LRRNT_2"/>
    <property type="match status" value="1"/>
</dbReference>
<dbReference type="Proteomes" id="UP001140949">
    <property type="component" value="Unassembled WGS sequence"/>
</dbReference>
<evidence type="ECO:0000256" key="3">
    <source>
        <dbReference type="ARBA" id="ARBA00022737"/>
    </source>
</evidence>
<comment type="caution">
    <text evidence="7">The sequence shown here is derived from an EMBL/GenBank/DDBJ whole genome shotgun (WGS) entry which is preliminary data.</text>
</comment>
<dbReference type="EMBL" id="JANAVB010002600">
    <property type="protein sequence ID" value="KAJ6850765.1"/>
    <property type="molecule type" value="Genomic_DNA"/>
</dbReference>
<feature type="domain" description="Leucine-rich repeat-containing N-terminal plant-type" evidence="6">
    <location>
        <begin position="27"/>
        <end position="61"/>
    </location>
</feature>
<keyword evidence="8" id="KW-1185">Reference proteome</keyword>
<feature type="chain" id="PRO_5043332378" evidence="5">
    <location>
        <begin position="23"/>
        <end position="265"/>
    </location>
</feature>
<accession>A0AAX6IEG3</accession>
<dbReference type="InterPro" id="IPR001611">
    <property type="entry name" value="Leu-rich_rpt"/>
</dbReference>
<protein>
    <submittedName>
        <fullName evidence="7">Polygalacturonase inhibitor-like</fullName>
    </submittedName>
</protein>